<sequence>MTDLDIVMLVCLAIVAAALIVTDIRVIKAWKAAKDKVTLTEIGDILCMILFAAGVTCCYSVDNMSLPVYVLSLIVTLLFLPCAFTIITPEGIIVPEIKKDCLRPAADYSYDYSQGKVIKETLNIYYNNGRPLKLYLGIKSTKLLTMLNNNYEKHGYENPMLRSE</sequence>
<reference evidence="2 3" key="1">
    <citation type="submission" date="2013-06" db="EMBL/GenBank/DDBJ databases">
        <title>Rumen cellulosomics: divergent fiber-degrading strategies revealed by comparative genome-wide analysis of six Ruminococcal strains.</title>
        <authorList>
            <person name="Dassa B."/>
            <person name="Borovok I."/>
            <person name="Lamed R."/>
            <person name="Flint H."/>
            <person name="Yeoman C.J."/>
            <person name="White B."/>
            <person name="Bayer E.A."/>
        </authorList>
    </citation>
    <scope>NUCLEOTIDE SEQUENCE [LARGE SCALE GENOMIC DNA]</scope>
    <source>
        <strain evidence="2 3">SY3</strain>
    </source>
</reference>
<feature type="transmembrane region" description="Helical" evidence="1">
    <location>
        <begin position="68"/>
        <end position="89"/>
    </location>
</feature>
<comment type="caution">
    <text evidence="2">The sequence shown here is derived from an EMBL/GenBank/DDBJ whole genome shotgun (WGS) entry which is preliminary data.</text>
</comment>
<protein>
    <submittedName>
        <fullName evidence="2">Uncharacterized protein</fullName>
    </submittedName>
</protein>
<evidence type="ECO:0000256" key="1">
    <source>
        <dbReference type="SAM" id="Phobius"/>
    </source>
</evidence>
<gene>
    <name evidence="2" type="ORF">RASY3_12010</name>
</gene>
<organism evidence="2 3">
    <name type="scientific">Ruminococcus albus SY3</name>
    <dbReference type="NCBI Taxonomy" id="1341156"/>
    <lineage>
        <taxon>Bacteria</taxon>
        <taxon>Bacillati</taxon>
        <taxon>Bacillota</taxon>
        <taxon>Clostridia</taxon>
        <taxon>Eubacteriales</taxon>
        <taxon>Oscillospiraceae</taxon>
        <taxon>Ruminococcus</taxon>
    </lineage>
</organism>
<dbReference type="EMBL" id="JEOB01000003">
    <property type="protein sequence ID" value="EXM39172.1"/>
    <property type="molecule type" value="Genomic_DNA"/>
</dbReference>
<keyword evidence="3" id="KW-1185">Reference proteome</keyword>
<feature type="transmembrane region" description="Helical" evidence="1">
    <location>
        <begin position="6"/>
        <end position="27"/>
    </location>
</feature>
<proteinExistence type="predicted"/>
<feature type="transmembrane region" description="Helical" evidence="1">
    <location>
        <begin position="39"/>
        <end position="62"/>
    </location>
</feature>
<accession>A0A011V137</accession>
<name>A0A011V137_RUMAL</name>
<evidence type="ECO:0000313" key="3">
    <source>
        <dbReference type="Proteomes" id="UP000021369"/>
    </source>
</evidence>
<dbReference type="Proteomes" id="UP000021369">
    <property type="component" value="Unassembled WGS sequence"/>
</dbReference>
<keyword evidence="1" id="KW-0812">Transmembrane</keyword>
<dbReference type="OrthoDB" id="1822970at2"/>
<keyword evidence="1" id="KW-0472">Membrane</keyword>
<dbReference type="PATRIC" id="fig|1341156.4.peg.2340"/>
<dbReference type="RefSeq" id="WP_037288449.1">
    <property type="nucleotide sequence ID" value="NZ_JEOB01000003.1"/>
</dbReference>
<dbReference type="AlphaFoldDB" id="A0A011V137"/>
<evidence type="ECO:0000313" key="2">
    <source>
        <dbReference type="EMBL" id="EXM39172.1"/>
    </source>
</evidence>
<keyword evidence="1" id="KW-1133">Transmembrane helix</keyword>